<dbReference type="AlphaFoldDB" id="A0A916RMI0"/>
<sequence length="97" mass="11448">MWTPERGKEIVTQEQREARKAAESYNLYKSHFIERMTPEEAEQFEQELNASELAKLRLMYHAVEYFVSDDPLFAVLHWELTQAFGEDRADALLARPE</sequence>
<dbReference type="Proteomes" id="UP000596977">
    <property type="component" value="Unassembled WGS sequence"/>
</dbReference>
<gene>
    <name evidence="1" type="ORF">GCM10011499_33740</name>
</gene>
<name>A0A916RMI0_9HYPH</name>
<evidence type="ECO:0000313" key="2">
    <source>
        <dbReference type="Proteomes" id="UP000596977"/>
    </source>
</evidence>
<protein>
    <submittedName>
        <fullName evidence="1">Uncharacterized protein</fullName>
    </submittedName>
</protein>
<proteinExistence type="predicted"/>
<reference evidence="1 2" key="1">
    <citation type="journal article" date="2014" name="Int. J. Syst. Evol. Microbiol.">
        <title>Complete genome sequence of Corynebacterium casei LMG S-19264T (=DSM 44701T), isolated from a smear-ripened cheese.</title>
        <authorList>
            <consortium name="US DOE Joint Genome Institute (JGI-PGF)"/>
            <person name="Walter F."/>
            <person name="Albersmeier A."/>
            <person name="Kalinowski J."/>
            <person name="Ruckert C."/>
        </authorList>
    </citation>
    <scope>NUCLEOTIDE SEQUENCE [LARGE SCALE GENOMIC DNA]</scope>
    <source>
        <strain evidence="1 2">CGMCC 1.15896</strain>
    </source>
</reference>
<comment type="caution">
    <text evidence="1">The sequence shown here is derived from an EMBL/GenBank/DDBJ whole genome shotgun (WGS) entry which is preliminary data.</text>
</comment>
<organism evidence="1 2">
    <name type="scientific">Pelagibacterium lentulum</name>
    <dbReference type="NCBI Taxonomy" id="2029865"/>
    <lineage>
        <taxon>Bacteria</taxon>
        <taxon>Pseudomonadati</taxon>
        <taxon>Pseudomonadota</taxon>
        <taxon>Alphaproteobacteria</taxon>
        <taxon>Hyphomicrobiales</taxon>
        <taxon>Devosiaceae</taxon>
        <taxon>Pelagibacterium</taxon>
    </lineage>
</organism>
<dbReference type="OrthoDB" id="7961338at2"/>
<evidence type="ECO:0000313" key="1">
    <source>
        <dbReference type="EMBL" id="GGA60716.1"/>
    </source>
</evidence>
<keyword evidence="2" id="KW-1185">Reference proteome</keyword>
<accession>A0A916RMI0</accession>
<dbReference type="RefSeq" id="WP_127071339.1">
    <property type="nucleotide sequence ID" value="NZ_BMKB01000006.1"/>
</dbReference>
<dbReference type="EMBL" id="BMKB01000006">
    <property type="protein sequence ID" value="GGA60716.1"/>
    <property type="molecule type" value="Genomic_DNA"/>
</dbReference>